<dbReference type="PANTHER" id="PTHR34820">
    <property type="entry name" value="INNER MEMBRANE PROTEIN YEBZ"/>
    <property type="match status" value="1"/>
</dbReference>
<keyword evidence="5 6" id="KW-0472">Membrane</keyword>
<evidence type="ECO:0000256" key="1">
    <source>
        <dbReference type="ARBA" id="ARBA00004651"/>
    </source>
</evidence>
<keyword evidence="9" id="KW-1185">Reference proteome</keyword>
<dbReference type="Proteomes" id="UP000434639">
    <property type="component" value="Unassembled WGS sequence"/>
</dbReference>
<feature type="transmembrane region" description="Helical" evidence="6">
    <location>
        <begin position="177"/>
        <end position="199"/>
    </location>
</feature>
<dbReference type="GO" id="GO:0005886">
    <property type="term" value="C:plasma membrane"/>
    <property type="evidence" value="ECO:0007669"/>
    <property type="project" value="UniProtKB-SubCell"/>
</dbReference>
<comment type="subcellular location">
    <subcellularLocation>
        <location evidence="1">Cell membrane</location>
        <topology evidence="1">Multi-pass membrane protein</topology>
    </subcellularLocation>
</comment>
<evidence type="ECO:0000313" key="9">
    <source>
        <dbReference type="Proteomes" id="UP000434639"/>
    </source>
</evidence>
<evidence type="ECO:0000256" key="4">
    <source>
        <dbReference type="ARBA" id="ARBA00022989"/>
    </source>
</evidence>
<protein>
    <submittedName>
        <fullName evidence="8">Copper resistance protein CopD</fullName>
    </submittedName>
</protein>
<feature type="transmembrane region" description="Helical" evidence="6">
    <location>
        <begin position="259"/>
        <end position="275"/>
    </location>
</feature>
<feature type="transmembrane region" description="Helical" evidence="6">
    <location>
        <begin position="114"/>
        <end position="135"/>
    </location>
</feature>
<dbReference type="OrthoDB" id="2387346at2"/>
<keyword evidence="3 6" id="KW-0812">Transmembrane</keyword>
<keyword evidence="4 6" id="KW-1133">Transmembrane helix</keyword>
<dbReference type="EMBL" id="WMIB01000007">
    <property type="protein sequence ID" value="MTH53553.1"/>
    <property type="molecule type" value="Genomic_DNA"/>
</dbReference>
<dbReference type="GO" id="GO:0006825">
    <property type="term" value="P:copper ion transport"/>
    <property type="evidence" value="ECO:0007669"/>
    <property type="project" value="InterPro"/>
</dbReference>
<gene>
    <name evidence="8" type="ORF">GKZ89_09075</name>
</gene>
<dbReference type="InterPro" id="IPR008457">
    <property type="entry name" value="Cu-R_CopD_dom"/>
</dbReference>
<feature type="transmembrane region" description="Helical" evidence="6">
    <location>
        <begin position="141"/>
        <end position="165"/>
    </location>
</feature>
<dbReference type="PANTHER" id="PTHR34820:SF4">
    <property type="entry name" value="INNER MEMBRANE PROTEIN YEBZ"/>
    <property type="match status" value="1"/>
</dbReference>
<reference evidence="8 9" key="1">
    <citation type="journal article" date="2017" name="Int. J. Syst. Evol. Microbiol.">
        <title>Bacillus mangrovi sp. nov., isolated from a sediment sample from a mangrove forest.</title>
        <authorList>
            <person name="Gupta V."/>
            <person name="Singh P.K."/>
            <person name="Korpole S."/>
            <person name="Tanuku N.R.S."/>
            <person name="Pinnaka A.K."/>
        </authorList>
    </citation>
    <scope>NUCLEOTIDE SEQUENCE [LARGE SCALE GENOMIC DNA]</scope>
    <source>
        <strain evidence="8 9">KCTC 33872</strain>
    </source>
</reference>
<feature type="transmembrane region" description="Helical" evidence="6">
    <location>
        <begin position="42"/>
        <end position="65"/>
    </location>
</feature>
<comment type="caution">
    <text evidence="8">The sequence shown here is derived from an EMBL/GenBank/DDBJ whole genome shotgun (WGS) entry which is preliminary data.</text>
</comment>
<feature type="transmembrane region" description="Helical" evidence="6">
    <location>
        <begin position="85"/>
        <end position="107"/>
    </location>
</feature>
<feature type="transmembrane region" description="Helical" evidence="6">
    <location>
        <begin position="303"/>
        <end position="326"/>
    </location>
</feature>
<evidence type="ECO:0000256" key="6">
    <source>
        <dbReference type="SAM" id="Phobius"/>
    </source>
</evidence>
<evidence type="ECO:0000259" key="7">
    <source>
        <dbReference type="Pfam" id="PF05425"/>
    </source>
</evidence>
<keyword evidence="2" id="KW-1003">Cell membrane</keyword>
<evidence type="ECO:0000256" key="3">
    <source>
        <dbReference type="ARBA" id="ARBA00022692"/>
    </source>
</evidence>
<evidence type="ECO:0000256" key="2">
    <source>
        <dbReference type="ARBA" id="ARBA00022475"/>
    </source>
</evidence>
<proteinExistence type="predicted"/>
<dbReference type="Pfam" id="PF05425">
    <property type="entry name" value="CopD"/>
    <property type="match status" value="1"/>
</dbReference>
<sequence>MLWTIAAEVGLYSSFALLIGTLLMASIPEARKPEILLSRRWMQLASLGAAVFSAAPVLELASRFYESDGFYGGIVRVIKDFQIGQIWALSLVLIILFYLFITFAPVFQETQYRMIALFFVISLIFAVSVNSHTASLSPYGAIYHAVHMILMSVWTGILLQVSWFSKNSRNWLSFLKWFSPVAMISVGLIIFTGFLLMTLLMNVAEYPQTWSLNYGQYLLIKHLIVIPVLIFAFMNSFYIKSKLRKGSSLDPRKWTKAESAFLLLVFPVTGVLGQSEPPHNIEVTKATDGLSPLFTLFSPDETIAFGPGVMSALFGVLALLFAALLIMQIRKNAPAVSAFAIGLLFTVSSYLFIMTSI</sequence>
<dbReference type="AlphaFoldDB" id="A0A7X2S4I5"/>
<name>A0A7X2S4I5_9BACI</name>
<evidence type="ECO:0000313" key="8">
    <source>
        <dbReference type="EMBL" id="MTH53553.1"/>
    </source>
</evidence>
<dbReference type="InterPro" id="IPR032694">
    <property type="entry name" value="CopC/D"/>
</dbReference>
<feature type="transmembrane region" description="Helical" evidence="6">
    <location>
        <begin position="12"/>
        <end position="30"/>
    </location>
</feature>
<feature type="transmembrane region" description="Helical" evidence="6">
    <location>
        <begin position="219"/>
        <end position="238"/>
    </location>
</feature>
<organism evidence="8 9">
    <name type="scientific">Metabacillus mangrovi</name>
    <dbReference type="NCBI Taxonomy" id="1491830"/>
    <lineage>
        <taxon>Bacteria</taxon>
        <taxon>Bacillati</taxon>
        <taxon>Bacillota</taxon>
        <taxon>Bacilli</taxon>
        <taxon>Bacillales</taxon>
        <taxon>Bacillaceae</taxon>
        <taxon>Metabacillus</taxon>
    </lineage>
</organism>
<evidence type="ECO:0000256" key="5">
    <source>
        <dbReference type="ARBA" id="ARBA00023136"/>
    </source>
</evidence>
<feature type="transmembrane region" description="Helical" evidence="6">
    <location>
        <begin position="333"/>
        <end position="353"/>
    </location>
</feature>
<dbReference type="RefSeq" id="WP_155112086.1">
    <property type="nucleotide sequence ID" value="NZ_WMIB01000007.1"/>
</dbReference>
<accession>A0A7X2S4I5</accession>
<feature type="domain" description="Copper resistance protein D" evidence="7">
    <location>
        <begin position="174"/>
        <end position="272"/>
    </location>
</feature>